<dbReference type="AlphaFoldDB" id="A0A9X2BXH1"/>
<organism evidence="1 2">
    <name type="scientific">Roseomonas acroporae</name>
    <dbReference type="NCBI Taxonomy" id="2937791"/>
    <lineage>
        <taxon>Bacteria</taxon>
        <taxon>Pseudomonadati</taxon>
        <taxon>Pseudomonadota</taxon>
        <taxon>Alphaproteobacteria</taxon>
        <taxon>Acetobacterales</taxon>
        <taxon>Roseomonadaceae</taxon>
        <taxon>Roseomonas</taxon>
    </lineage>
</organism>
<proteinExistence type="predicted"/>
<dbReference type="EMBL" id="JALPRX010000112">
    <property type="protein sequence ID" value="MCK8787241.1"/>
    <property type="molecule type" value="Genomic_DNA"/>
</dbReference>
<sequence length="163" mass="18125">MAAPLVNRPTLQDMRQMPVSALLSAPPEHLALLQEEARAALEASKRLQDWIEGVIAARYQQRAIATRAEAGKDTGTVRFEDSAVTVVADLPKKVEWDQAQLTALVERIRQGGEDPGEYVEVSLKVSERAYAAWPERIRTAFEPARTVRTGRQTFRLTLNAETA</sequence>
<comment type="caution">
    <text evidence="1">The sequence shown here is derived from an EMBL/GenBank/DDBJ whole genome shotgun (WGS) entry which is preliminary data.</text>
</comment>
<name>A0A9X2BXH1_9PROT</name>
<evidence type="ECO:0000313" key="2">
    <source>
        <dbReference type="Proteomes" id="UP001139516"/>
    </source>
</evidence>
<dbReference type="RefSeq" id="WP_248669296.1">
    <property type="nucleotide sequence ID" value="NZ_JALPRX010000112.1"/>
</dbReference>
<keyword evidence="2" id="KW-1185">Reference proteome</keyword>
<gene>
    <name evidence="1" type="ORF">M0638_22975</name>
</gene>
<evidence type="ECO:0000313" key="1">
    <source>
        <dbReference type="EMBL" id="MCK8787241.1"/>
    </source>
</evidence>
<dbReference type="Proteomes" id="UP001139516">
    <property type="component" value="Unassembled WGS sequence"/>
</dbReference>
<reference evidence="1" key="1">
    <citation type="submission" date="2022-04" db="EMBL/GenBank/DDBJ databases">
        <title>Roseomonas acroporae sp. nov., isolated from coral Acropora digitifera.</title>
        <authorList>
            <person name="Sun H."/>
        </authorList>
    </citation>
    <scope>NUCLEOTIDE SEQUENCE</scope>
    <source>
        <strain evidence="1">NAR14</strain>
    </source>
</reference>
<protein>
    <submittedName>
        <fullName evidence="1">Uncharacterized protein</fullName>
    </submittedName>
</protein>
<accession>A0A9X2BXH1</accession>